<evidence type="ECO:0000259" key="3">
    <source>
        <dbReference type="PROSITE" id="PS50048"/>
    </source>
</evidence>
<sequence length="422" mass="48389">MQQELRNLAPRKITASRSTMENTEAGFLNSPASSVHTEGASPIDTSQISRRPTRVSHTKSRKGCQQCKKRKVKCDEQRPACFNCSRLQEECKYLPPPPKKTYVRRSGSPKPTISNTGGINLRDLELFHTYTTSTYSTLSIFPALQDFWRITVPRLAIHNSYLMGEILALAALHLAYHRPDQRHEHLATALTLHQESSQQAMELLKELNPQNADGLFIFSSLTIVIAMATPKRSQQDGIPAGEGDFEDWIYLIQGTAELRTTFEQECSESCLTALFSFSRQRWALHNVFHPSYDRRDEVLCQLEERIRNSVPEGEKLNVLIERIGSLRSTACYTPSWESTDLFFWLYGAIDGFLPLVKARDQEAWAVLAHFCLMVKRAETQWWLKGWADCMMRKIHMQLDEEHKSWILRLSEEMGWIPPASQL</sequence>
<dbReference type="PROSITE" id="PS00463">
    <property type="entry name" value="ZN2_CY6_FUNGAL_1"/>
    <property type="match status" value="1"/>
</dbReference>
<dbReference type="SUPFAM" id="SSF57701">
    <property type="entry name" value="Zn2/Cys6 DNA-binding domain"/>
    <property type="match status" value="1"/>
</dbReference>
<dbReference type="PANTHER" id="PTHR47784">
    <property type="entry name" value="STEROL UPTAKE CONTROL PROTEIN 2"/>
    <property type="match status" value="1"/>
</dbReference>
<dbReference type="InterPro" id="IPR053157">
    <property type="entry name" value="Sterol_Uptake_Regulator"/>
</dbReference>
<evidence type="ECO:0000256" key="2">
    <source>
        <dbReference type="SAM" id="MobiDB-lite"/>
    </source>
</evidence>
<proteinExistence type="predicted"/>
<dbReference type="OrthoDB" id="416217at2759"/>
<dbReference type="Gene3D" id="4.10.240.10">
    <property type="entry name" value="Zn(2)-C6 fungal-type DNA-binding domain"/>
    <property type="match status" value="1"/>
</dbReference>
<protein>
    <recommendedName>
        <fullName evidence="3">Zn(2)-C6 fungal-type domain-containing protein</fullName>
    </recommendedName>
</protein>
<dbReference type="AlphaFoldDB" id="W9NV26"/>
<reference evidence="4" key="2">
    <citation type="submission" date="2012-05" db="EMBL/GenBank/DDBJ databases">
        <title>Annotation of the Genome Sequence of Fusarium oxysporum HDV247.</title>
        <authorList>
            <consortium name="The Broad Institute Genomics Platform"/>
            <person name="Ma L.-J."/>
            <person name="Corby-Kistler H."/>
            <person name="Broz K."/>
            <person name="Gale L.R."/>
            <person name="Jonkers W."/>
            <person name="O'Donnell K."/>
            <person name="Ploetz R."/>
            <person name="Steinberg C."/>
            <person name="Schwartz D.C."/>
            <person name="VanEtten H."/>
            <person name="Zhou S."/>
            <person name="Young S.K."/>
            <person name="Zeng Q."/>
            <person name="Gargeya S."/>
            <person name="Fitzgerald M."/>
            <person name="Abouelleil A."/>
            <person name="Alvarado L."/>
            <person name="Chapman S.B."/>
            <person name="Gainer-Dewar J."/>
            <person name="Goldberg J."/>
            <person name="Griggs A."/>
            <person name="Gujja S."/>
            <person name="Hansen M."/>
            <person name="Howarth C."/>
            <person name="Imamovic A."/>
            <person name="Ireland A."/>
            <person name="Larimer J."/>
            <person name="McCowan C."/>
            <person name="Murphy C."/>
            <person name="Pearson M."/>
            <person name="Poon T.W."/>
            <person name="Priest M."/>
            <person name="Roberts A."/>
            <person name="Saif S."/>
            <person name="Shea T."/>
            <person name="Sykes S."/>
            <person name="Wortman J."/>
            <person name="Nusbaum C."/>
            <person name="Birren B."/>
        </authorList>
    </citation>
    <scope>NUCLEOTIDE SEQUENCE</scope>
    <source>
        <strain evidence="4">HDV247</strain>
    </source>
</reference>
<feature type="domain" description="Zn(2)-C6 fungal-type" evidence="3">
    <location>
        <begin position="63"/>
        <end position="93"/>
    </location>
</feature>
<dbReference type="GO" id="GO:0001228">
    <property type="term" value="F:DNA-binding transcription activator activity, RNA polymerase II-specific"/>
    <property type="evidence" value="ECO:0007669"/>
    <property type="project" value="TreeGrafter"/>
</dbReference>
<accession>W9NV26</accession>
<feature type="region of interest" description="Disordered" evidence="2">
    <location>
        <begin position="27"/>
        <end position="62"/>
    </location>
</feature>
<dbReference type="InterPro" id="IPR001138">
    <property type="entry name" value="Zn2Cys6_DnaBD"/>
</dbReference>
<dbReference type="GO" id="GO:0008270">
    <property type="term" value="F:zinc ion binding"/>
    <property type="evidence" value="ECO:0007669"/>
    <property type="project" value="InterPro"/>
</dbReference>
<gene>
    <name evidence="4" type="ORF">FOVG_12546</name>
</gene>
<evidence type="ECO:0000313" key="4">
    <source>
        <dbReference type="EMBL" id="EXA36648.1"/>
    </source>
</evidence>
<dbReference type="InterPro" id="IPR021858">
    <property type="entry name" value="Fun_TF"/>
</dbReference>
<reference evidence="4" key="1">
    <citation type="submission" date="2011-10" db="EMBL/GenBank/DDBJ databases">
        <title>The Genome Sequence of Fusarium oxysporum HDV247.</title>
        <authorList>
            <consortium name="The Broad Institute Genome Sequencing Platform"/>
            <person name="Ma L.-J."/>
            <person name="Gale L.R."/>
            <person name="Schwartz D.C."/>
            <person name="Zhou S."/>
            <person name="Corby-Kistler H."/>
            <person name="Young S.K."/>
            <person name="Zeng Q."/>
            <person name="Gargeya S."/>
            <person name="Fitzgerald M."/>
            <person name="Haas B."/>
            <person name="Abouelleil A."/>
            <person name="Alvarado L."/>
            <person name="Arachchi H.M."/>
            <person name="Berlin A."/>
            <person name="Brown A."/>
            <person name="Chapman S.B."/>
            <person name="Chen Z."/>
            <person name="Dunbar C."/>
            <person name="Freedman E."/>
            <person name="Gearin G."/>
            <person name="Goldberg J."/>
            <person name="Griggs A."/>
            <person name="Gujja S."/>
            <person name="Heiman D."/>
            <person name="Howarth C."/>
            <person name="Larson L."/>
            <person name="Lui A."/>
            <person name="MacDonald P.J.P."/>
            <person name="Montmayeur A."/>
            <person name="Murphy C."/>
            <person name="Neiman D."/>
            <person name="Pearson M."/>
            <person name="Priest M."/>
            <person name="Roberts A."/>
            <person name="Saif S."/>
            <person name="Shea T."/>
            <person name="Shenoy N."/>
            <person name="Sisk P."/>
            <person name="Stolte C."/>
            <person name="Sykes S."/>
            <person name="Wortman J."/>
            <person name="Nusbaum C."/>
            <person name="Birren B."/>
        </authorList>
    </citation>
    <scope>NUCLEOTIDE SEQUENCE [LARGE SCALE GENOMIC DNA]</scope>
    <source>
        <strain evidence="4">HDV247</strain>
    </source>
</reference>
<dbReference type="Pfam" id="PF00172">
    <property type="entry name" value="Zn_clus"/>
    <property type="match status" value="1"/>
</dbReference>
<feature type="compositionally biased region" description="Basic residues" evidence="2">
    <location>
        <begin position="51"/>
        <end position="62"/>
    </location>
</feature>
<dbReference type="InterPro" id="IPR036864">
    <property type="entry name" value="Zn2-C6_fun-type_DNA-bd_sf"/>
</dbReference>
<dbReference type="PANTHER" id="PTHR47784:SF5">
    <property type="entry name" value="STEROL UPTAKE CONTROL PROTEIN 2"/>
    <property type="match status" value="1"/>
</dbReference>
<dbReference type="PROSITE" id="PS50048">
    <property type="entry name" value="ZN2_CY6_FUNGAL_2"/>
    <property type="match status" value="1"/>
</dbReference>
<dbReference type="HOGENOM" id="CLU_024934_0_2_1"/>
<keyword evidence="1" id="KW-0539">Nucleus</keyword>
<evidence type="ECO:0000256" key="1">
    <source>
        <dbReference type="ARBA" id="ARBA00023242"/>
    </source>
</evidence>
<dbReference type="Pfam" id="PF11951">
    <property type="entry name" value="Fungal_trans_2"/>
    <property type="match status" value="1"/>
</dbReference>
<dbReference type="EMBL" id="JH650976">
    <property type="protein sequence ID" value="EXA36648.1"/>
    <property type="molecule type" value="Genomic_DNA"/>
</dbReference>
<dbReference type="CDD" id="cd00067">
    <property type="entry name" value="GAL4"/>
    <property type="match status" value="1"/>
</dbReference>
<dbReference type="Proteomes" id="UP000030751">
    <property type="component" value="Unassembled WGS sequence"/>
</dbReference>
<dbReference type="SMART" id="SM00066">
    <property type="entry name" value="GAL4"/>
    <property type="match status" value="1"/>
</dbReference>
<name>W9NV26_FUSOX</name>
<organism evidence="4">
    <name type="scientific">Fusarium oxysporum f. sp. pisi HDV247</name>
    <dbReference type="NCBI Taxonomy" id="1080344"/>
    <lineage>
        <taxon>Eukaryota</taxon>
        <taxon>Fungi</taxon>
        <taxon>Dikarya</taxon>
        <taxon>Ascomycota</taxon>
        <taxon>Pezizomycotina</taxon>
        <taxon>Sordariomycetes</taxon>
        <taxon>Hypocreomycetidae</taxon>
        <taxon>Hypocreales</taxon>
        <taxon>Nectriaceae</taxon>
        <taxon>Fusarium</taxon>
        <taxon>Fusarium oxysporum species complex</taxon>
    </lineage>
</organism>